<dbReference type="KEGG" id="ttt:THITE_2146636"/>
<dbReference type="InterPro" id="IPR020846">
    <property type="entry name" value="MFS_dom"/>
</dbReference>
<feature type="transmembrane region" description="Helical" evidence="5">
    <location>
        <begin position="128"/>
        <end position="149"/>
    </location>
</feature>
<protein>
    <recommendedName>
        <fullName evidence="6">Major facilitator superfamily (MFS) profile domain-containing protein</fullName>
    </recommendedName>
</protein>
<dbReference type="AlphaFoldDB" id="G2RAE1"/>
<dbReference type="HOGENOM" id="CLU_000960_22_2_1"/>
<evidence type="ECO:0000256" key="2">
    <source>
        <dbReference type="ARBA" id="ARBA00022692"/>
    </source>
</evidence>
<evidence type="ECO:0000256" key="3">
    <source>
        <dbReference type="ARBA" id="ARBA00022989"/>
    </source>
</evidence>
<dbReference type="EMBL" id="CP003012">
    <property type="protein sequence ID" value="AEO69676.1"/>
    <property type="molecule type" value="Genomic_DNA"/>
</dbReference>
<evidence type="ECO:0000259" key="6">
    <source>
        <dbReference type="PROSITE" id="PS50850"/>
    </source>
</evidence>
<dbReference type="OrthoDB" id="440553at2759"/>
<accession>G2RAE1</accession>
<dbReference type="Gene3D" id="1.20.1250.20">
    <property type="entry name" value="MFS general substrate transporter like domains"/>
    <property type="match status" value="1"/>
</dbReference>
<feature type="transmembrane region" description="Helical" evidence="5">
    <location>
        <begin position="64"/>
        <end position="87"/>
    </location>
</feature>
<dbReference type="PANTHER" id="PTHR23501">
    <property type="entry name" value="MAJOR FACILITATOR SUPERFAMILY"/>
    <property type="match status" value="1"/>
</dbReference>
<evidence type="ECO:0000313" key="7">
    <source>
        <dbReference type="EMBL" id="AEO69676.1"/>
    </source>
</evidence>
<feature type="transmembrane region" description="Helical" evidence="5">
    <location>
        <begin position="316"/>
        <end position="337"/>
    </location>
</feature>
<proteinExistence type="predicted"/>
<dbReference type="GeneID" id="11524247"/>
<feature type="transmembrane region" description="Helical" evidence="5">
    <location>
        <begin position="184"/>
        <end position="207"/>
    </location>
</feature>
<sequence length="540" mass="57590">MANGKSGFDDFQMNAMEAMATDGAGPDSGAAGFAEKGAAIAQGDSEGDPSINYLAGWRLHAMTLGLSLGLFLVNFEITIASTALVNIIDDLQEFKRSSWILTAYLITYVAGIVIWAKLSDLLGRKPTCIAALLIFAAFSGGCGAAQNLVQLVVCRAFQGIGGSGIYAVDMAMLYELVPPVRYPLYMATVTAVVALAFALGPVLGGIISTWRWVFLFNVSAALAAAAILLLAVPSGFPRHGQSMLFPTERRSSLLKLHHGPGRGRLATRLERCHRVGSAVVWAAFFANSWRATGRQDTSRSAVEPVLPWRFVMSRPVAGLLLTSFMIGAVSITCIFQLPLRYQTSAGLNALQAGVRMIPLAICGPIGTIVCAVLCKGERLPPLYLAIAGSVLQILGLVFLARGDPADADWHGLYGLEVVVGLGFGMCLGAAPNIPVRVSVGAAAPVQLRYLSSATVIPIINAVGNTKLRNELLGILPPEQILAIFRSSEVIKTLPSAELQRTVRSHFVESFNLEMHIVLGFAVVGVFTALLMWQRNQVRVP</sequence>
<evidence type="ECO:0000256" key="5">
    <source>
        <dbReference type="SAM" id="Phobius"/>
    </source>
</evidence>
<keyword evidence="2 5" id="KW-0812">Transmembrane</keyword>
<feature type="transmembrane region" description="Helical" evidence="5">
    <location>
        <begin position="213"/>
        <end position="232"/>
    </location>
</feature>
<comment type="subcellular location">
    <subcellularLocation>
        <location evidence="1">Membrane</location>
        <topology evidence="1">Multi-pass membrane protein</topology>
    </subcellularLocation>
</comment>
<dbReference type="PROSITE" id="PS50850">
    <property type="entry name" value="MFS"/>
    <property type="match status" value="1"/>
</dbReference>
<keyword evidence="4 5" id="KW-0472">Membrane</keyword>
<keyword evidence="3 5" id="KW-1133">Transmembrane helix</keyword>
<feature type="transmembrane region" description="Helical" evidence="5">
    <location>
        <begin position="155"/>
        <end position="177"/>
    </location>
</feature>
<organism evidence="7 8">
    <name type="scientific">Thermothielavioides terrestris (strain ATCC 38088 / NRRL 8126)</name>
    <name type="common">Thielavia terrestris</name>
    <dbReference type="NCBI Taxonomy" id="578455"/>
    <lineage>
        <taxon>Eukaryota</taxon>
        <taxon>Fungi</taxon>
        <taxon>Dikarya</taxon>
        <taxon>Ascomycota</taxon>
        <taxon>Pezizomycotina</taxon>
        <taxon>Sordariomycetes</taxon>
        <taxon>Sordariomycetidae</taxon>
        <taxon>Sordariales</taxon>
        <taxon>Chaetomiaceae</taxon>
        <taxon>Thermothielavioides</taxon>
        <taxon>Thermothielavioides terrestris</taxon>
    </lineage>
</organism>
<dbReference type="Proteomes" id="UP000008181">
    <property type="component" value="Chromosome 4"/>
</dbReference>
<evidence type="ECO:0000256" key="1">
    <source>
        <dbReference type="ARBA" id="ARBA00004141"/>
    </source>
</evidence>
<reference evidence="7 8" key="1">
    <citation type="journal article" date="2011" name="Nat. Biotechnol.">
        <title>Comparative genomic analysis of the thermophilic biomass-degrading fungi Myceliophthora thermophila and Thielavia terrestris.</title>
        <authorList>
            <person name="Berka R.M."/>
            <person name="Grigoriev I.V."/>
            <person name="Otillar R."/>
            <person name="Salamov A."/>
            <person name="Grimwood J."/>
            <person name="Reid I."/>
            <person name="Ishmael N."/>
            <person name="John T."/>
            <person name="Darmond C."/>
            <person name="Moisan M.-C."/>
            <person name="Henrissat B."/>
            <person name="Coutinho P.M."/>
            <person name="Lombard V."/>
            <person name="Natvig D.O."/>
            <person name="Lindquist E."/>
            <person name="Schmutz J."/>
            <person name="Lucas S."/>
            <person name="Harris P."/>
            <person name="Powlowski J."/>
            <person name="Bellemare A."/>
            <person name="Taylor D."/>
            <person name="Butler G."/>
            <person name="de Vries R.P."/>
            <person name="Allijn I.E."/>
            <person name="van den Brink J."/>
            <person name="Ushinsky S."/>
            <person name="Storms R."/>
            <person name="Powell A.J."/>
            <person name="Paulsen I.T."/>
            <person name="Elbourne L.D.H."/>
            <person name="Baker S.E."/>
            <person name="Magnuson J."/>
            <person name="LaBoissiere S."/>
            <person name="Clutterbuck A.J."/>
            <person name="Martinez D."/>
            <person name="Wogulis M."/>
            <person name="de Leon A.L."/>
            <person name="Rey M.W."/>
            <person name="Tsang A."/>
        </authorList>
    </citation>
    <scope>NUCLEOTIDE SEQUENCE [LARGE SCALE GENOMIC DNA]</scope>
    <source>
        <strain evidence="8">ATCC 38088 / NRRL 8126</strain>
    </source>
</reference>
<gene>
    <name evidence="7" type="ORF">THITE_2146636</name>
</gene>
<dbReference type="InterPro" id="IPR036259">
    <property type="entry name" value="MFS_trans_sf"/>
</dbReference>
<dbReference type="GO" id="GO:0022857">
    <property type="term" value="F:transmembrane transporter activity"/>
    <property type="evidence" value="ECO:0007669"/>
    <property type="project" value="InterPro"/>
</dbReference>
<feature type="transmembrane region" description="Helical" evidence="5">
    <location>
        <begin position="381"/>
        <end position="400"/>
    </location>
</feature>
<dbReference type="GO" id="GO:0005886">
    <property type="term" value="C:plasma membrane"/>
    <property type="evidence" value="ECO:0007669"/>
    <property type="project" value="TreeGrafter"/>
</dbReference>
<dbReference type="RefSeq" id="XP_003656012.1">
    <property type="nucleotide sequence ID" value="XM_003655964.1"/>
</dbReference>
<feature type="transmembrane region" description="Helical" evidence="5">
    <location>
        <begin position="357"/>
        <end position="374"/>
    </location>
</feature>
<name>G2RAE1_THETT</name>
<keyword evidence="8" id="KW-1185">Reference proteome</keyword>
<feature type="transmembrane region" description="Helical" evidence="5">
    <location>
        <begin position="99"/>
        <end position="116"/>
    </location>
</feature>
<dbReference type="PANTHER" id="PTHR23501:SF43">
    <property type="entry name" value="MULTIDRUG TRANSPORTER, PUTATIVE (AFU_ORTHOLOGUE AFUA_6G03040)-RELATED"/>
    <property type="match status" value="1"/>
</dbReference>
<dbReference type="InterPro" id="IPR011701">
    <property type="entry name" value="MFS"/>
</dbReference>
<dbReference type="eggNOG" id="KOG0254">
    <property type="taxonomic scope" value="Eukaryota"/>
</dbReference>
<dbReference type="SUPFAM" id="SSF103473">
    <property type="entry name" value="MFS general substrate transporter"/>
    <property type="match status" value="1"/>
</dbReference>
<evidence type="ECO:0000313" key="8">
    <source>
        <dbReference type="Proteomes" id="UP000008181"/>
    </source>
</evidence>
<feature type="domain" description="Major facilitator superfamily (MFS) profile" evidence="6">
    <location>
        <begin position="62"/>
        <end position="536"/>
    </location>
</feature>
<feature type="transmembrane region" description="Helical" evidence="5">
    <location>
        <begin position="412"/>
        <end position="433"/>
    </location>
</feature>
<evidence type="ECO:0000256" key="4">
    <source>
        <dbReference type="ARBA" id="ARBA00023136"/>
    </source>
</evidence>
<dbReference type="Pfam" id="PF07690">
    <property type="entry name" value="MFS_1"/>
    <property type="match status" value="1"/>
</dbReference>
<feature type="transmembrane region" description="Helical" evidence="5">
    <location>
        <begin position="514"/>
        <end position="532"/>
    </location>
</feature>